<proteinExistence type="predicted"/>
<comment type="caution">
    <text evidence="4">The sequence shown here is derived from an EMBL/GenBank/DDBJ whole genome shotgun (WGS) entry which is preliminary data.</text>
</comment>
<dbReference type="InterPro" id="IPR001525">
    <property type="entry name" value="C5_MeTfrase"/>
</dbReference>
<dbReference type="AlphaFoldDB" id="A0A813AH78"/>
<evidence type="ECO:0000256" key="3">
    <source>
        <dbReference type="SAM" id="MobiDB-lite"/>
    </source>
</evidence>
<evidence type="ECO:0000256" key="2">
    <source>
        <dbReference type="ARBA" id="ARBA00022679"/>
    </source>
</evidence>
<keyword evidence="1" id="KW-0489">Methyltransferase</keyword>
<dbReference type="Gene3D" id="3.40.50.150">
    <property type="entry name" value="Vaccinia Virus protein VP39"/>
    <property type="match status" value="1"/>
</dbReference>
<evidence type="ECO:0000313" key="5">
    <source>
        <dbReference type="Proteomes" id="UP000601435"/>
    </source>
</evidence>
<evidence type="ECO:0000313" key="4">
    <source>
        <dbReference type="EMBL" id="CAE7866773.1"/>
    </source>
</evidence>
<dbReference type="Pfam" id="PF00145">
    <property type="entry name" value="DNA_methylase"/>
    <property type="match status" value="1"/>
</dbReference>
<keyword evidence="2" id="KW-0808">Transferase</keyword>
<dbReference type="GO" id="GO:0008168">
    <property type="term" value="F:methyltransferase activity"/>
    <property type="evidence" value="ECO:0007669"/>
    <property type="project" value="UniProtKB-KW"/>
</dbReference>
<name>A0A813AH78_9DINO</name>
<evidence type="ECO:0000256" key="1">
    <source>
        <dbReference type="ARBA" id="ARBA00022603"/>
    </source>
</evidence>
<dbReference type="Proteomes" id="UP000601435">
    <property type="component" value="Unassembled WGS sequence"/>
</dbReference>
<dbReference type="InterPro" id="IPR029063">
    <property type="entry name" value="SAM-dependent_MTases_sf"/>
</dbReference>
<feature type="non-terminal residue" evidence="4">
    <location>
        <position position="1"/>
    </location>
</feature>
<sequence>EVTNRPRGRDIILLSLFDGVGAAPYIIDRDFGRPRLAVSWEVDRACKALVQKALPWVEHRGDFTRDSPQDVADLVLDSDPHAEAMVVWCAAPPCQDFSRIAQGAGHQGDRGRLFEESVAFLDELRAALKSHRFAFLYENVEMGVEAAKVSSDALGVQPVFVCPSDFGWVSRPRLWWLSVDWTRLASDPADGSPLEWAKKGRWDRLRLAAGRKLMPCATTPAPTDDGRAKPRSTRGRTPRDADARWLEGGRQFAPWHYTVEAMLQDSKGVLHTPAAEVKEQLHHIPTGYTAKAGADAKTRHRMVGNGWHWGVASRLLGLLVMATWTKPVASGASPAPEPPEPQVLGEGLDEDRHWAAAARMKHSLVTWPTLEPALEAILEFRREWRHDLVRIRRDVLRELQEMVEDAAEDTDAWLATLPVHVRATYVTEDRPRPFQGLVFDRLLRGVGYPAADDLQQDVNAGFDMLGPVRPPQGGGPALMSATPAPRGWTG</sequence>
<dbReference type="SUPFAM" id="SSF53335">
    <property type="entry name" value="S-adenosyl-L-methionine-dependent methyltransferases"/>
    <property type="match status" value="1"/>
</dbReference>
<protein>
    <recommendedName>
        <fullName evidence="6">DNA (cytosine-5-)-methyltransferase</fullName>
    </recommendedName>
</protein>
<keyword evidence="5" id="KW-1185">Reference proteome</keyword>
<evidence type="ECO:0008006" key="6">
    <source>
        <dbReference type="Google" id="ProtNLM"/>
    </source>
</evidence>
<dbReference type="OrthoDB" id="447386at2759"/>
<feature type="region of interest" description="Disordered" evidence="3">
    <location>
        <begin position="215"/>
        <end position="241"/>
    </location>
</feature>
<dbReference type="EMBL" id="CAJNJA010059180">
    <property type="protein sequence ID" value="CAE7866773.1"/>
    <property type="molecule type" value="Genomic_DNA"/>
</dbReference>
<reference evidence="4" key="1">
    <citation type="submission" date="2021-02" db="EMBL/GenBank/DDBJ databases">
        <authorList>
            <person name="Dougan E. K."/>
            <person name="Rhodes N."/>
            <person name="Thang M."/>
            <person name="Chan C."/>
        </authorList>
    </citation>
    <scope>NUCLEOTIDE SEQUENCE</scope>
</reference>
<feature type="region of interest" description="Disordered" evidence="3">
    <location>
        <begin position="467"/>
        <end position="490"/>
    </location>
</feature>
<gene>
    <name evidence="4" type="ORF">SNEC2469_LOCUS27792</name>
</gene>
<organism evidence="4 5">
    <name type="scientific">Symbiodinium necroappetens</name>
    <dbReference type="NCBI Taxonomy" id="1628268"/>
    <lineage>
        <taxon>Eukaryota</taxon>
        <taxon>Sar</taxon>
        <taxon>Alveolata</taxon>
        <taxon>Dinophyceae</taxon>
        <taxon>Suessiales</taxon>
        <taxon>Symbiodiniaceae</taxon>
        <taxon>Symbiodinium</taxon>
    </lineage>
</organism>
<accession>A0A813AH78</accession>
<dbReference type="GO" id="GO:0032259">
    <property type="term" value="P:methylation"/>
    <property type="evidence" value="ECO:0007669"/>
    <property type="project" value="UniProtKB-KW"/>
</dbReference>